<feature type="region of interest" description="Disordered" evidence="1">
    <location>
        <begin position="1"/>
        <end position="88"/>
    </location>
</feature>
<evidence type="ECO:0000256" key="1">
    <source>
        <dbReference type="SAM" id="MobiDB-lite"/>
    </source>
</evidence>
<feature type="compositionally biased region" description="Polar residues" evidence="1">
    <location>
        <begin position="19"/>
        <end position="33"/>
    </location>
</feature>
<evidence type="ECO:0000313" key="3">
    <source>
        <dbReference type="Proteomes" id="UP000595437"/>
    </source>
</evidence>
<feature type="compositionally biased region" description="Polar residues" evidence="1">
    <location>
        <begin position="1"/>
        <end position="12"/>
    </location>
</feature>
<protein>
    <submittedName>
        <fullName evidence="2">Uncharacterized protein</fullName>
    </submittedName>
</protein>
<dbReference type="AlphaFoldDB" id="A0A7T8GR56"/>
<dbReference type="Proteomes" id="UP000595437">
    <property type="component" value="Chromosome 15"/>
</dbReference>
<feature type="non-terminal residue" evidence="2">
    <location>
        <position position="1"/>
    </location>
</feature>
<feature type="compositionally biased region" description="Basic and acidic residues" evidence="1">
    <location>
        <begin position="34"/>
        <end position="53"/>
    </location>
</feature>
<proteinExistence type="predicted"/>
<evidence type="ECO:0000313" key="2">
    <source>
        <dbReference type="EMBL" id="QQP36227.1"/>
    </source>
</evidence>
<keyword evidence="3" id="KW-1185">Reference proteome</keyword>
<organism evidence="2 3">
    <name type="scientific">Caligus rogercresseyi</name>
    <name type="common">Sea louse</name>
    <dbReference type="NCBI Taxonomy" id="217165"/>
    <lineage>
        <taxon>Eukaryota</taxon>
        <taxon>Metazoa</taxon>
        <taxon>Ecdysozoa</taxon>
        <taxon>Arthropoda</taxon>
        <taxon>Crustacea</taxon>
        <taxon>Multicrustacea</taxon>
        <taxon>Hexanauplia</taxon>
        <taxon>Copepoda</taxon>
        <taxon>Siphonostomatoida</taxon>
        <taxon>Caligidae</taxon>
        <taxon>Caligus</taxon>
    </lineage>
</organism>
<sequence length="139" mass="15826">VVSENPGKSSESIPEGHSNYHQQRIYHSSQEKSISSEDHSSMSTEPRADEDGSRTNNKCSAEQGAIPKKPWLQQQPEQPSDDPEAHRKIFRKKAIRRKRTRLAASCLSLSPSASEIFEELEKDDVFSMRRRRMMGGTRI</sequence>
<name>A0A7T8GR56_CALRO</name>
<accession>A0A7T8GR56</accession>
<dbReference type="EMBL" id="CP045904">
    <property type="protein sequence ID" value="QQP36227.1"/>
    <property type="molecule type" value="Genomic_DNA"/>
</dbReference>
<gene>
    <name evidence="2" type="ORF">FKW44_021261</name>
</gene>
<reference evidence="3" key="1">
    <citation type="submission" date="2021-01" db="EMBL/GenBank/DDBJ databases">
        <title>Caligus Genome Assembly.</title>
        <authorList>
            <person name="Gallardo-Escarate C."/>
        </authorList>
    </citation>
    <scope>NUCLEOTIDE SEQUENCE [LARGE SCALE GENOMIC DNA]</scope>
</reference>